<evidence type="ECO:0000256" key="1">
    <source>
        <dbReference type="SAM" id="MobiDB-lite"/>
    </source>
</evidence>
<evidence type="ECO:0000313" key="2">
    <source>
        <dbReference type="EMBL" id="SHH43432.1"/>
    </source>
</evidence>
<gene>
    <name evidence="2" type="ORF">SAMN02745207_01102</name>
</gene>
<evidence type="ECO:0000313" key="3">
    <source>
        <dbReference type="Proteomes" id="UP000184447"/>
    </source>
</evidence>
<dbReference type="EMBL" id="FQXM01000005">
    <property type="protein sequence ID" value="SHH43432.1"/>
    <property type="molecule type" value="Genomic_DNA"/>
</dbReference>
<accession>A0A1M5SY64</accession>
<dbReference type="Proteomes" id="UP000184447">
    <property type="component" value="Unassembled WGS sequence"/>
</dbReference>
<name>A0A1M5SY64_9CLOT</name>
<keyword evidence="3" id="KW-1185">Reference proteome</keyword>
<reference evidence="2 3" key="1">
    <citation type="submission" date="2016-11" db="EMBL/GenBank/DDBJ databases">
        <authorList>
            <person name="Jaros S."/>
            <person name="Januszkiewicz K."/>
            <person name="Wedrychowicz H."/>
        </authorList>
    </citation>
    <scope>NUCLEOTIDE SEQUENCE [LARGE SCALE GENOMIC DNA]</scope>
    <source>
        <strain evidence="2 3">DSM 8605</strain>
    </source>
</reference>
<dbReference type="OrthoDB" id="1906565at2"/>
<feature type="region of interest" description="Disordered" evidence="1">
    <location>
        <begin position="38"/>
        <end position="71"/>
    </location>
</feature>
<organism evidence="2 3">
    <name type="scientific">Clostridium grantii DSM 8605</name>
    <dbReference type="NCBI Taxonomy" id="1121316"/>
    <lineage>
        <taxon>Bacteria</taxon>
        <taxon>Bacillati</taxon>
        <taxon>Bacillota</taxon>
        <taxon>Clostridia</taxon>
        <taxon>Eubacteriales</taxon>
        <taxon>Clostridiaceae</taxon>
        <taxon>Clostridium</taxon>
    </lineage>
</organism>
<sequence>MTKEKNVVLILIISTIVLFFASCSSNNEIKVNNSKENLNTETTTETTTETDESNADKSEGLEDTSDTVATKDSTNNAGVILGFSKPEGLRDYSSEYKTIWISKIDGEVSHKIKSDVIIAPHGNDFYQMKNIDFSMSKLGDWAEKNQTDYSISSYEYKLTYNTIGAAKIGEIIAPQYTEEFMQKQIPKLDWPIQEVNEKVIYVGNEYVTILGDKFETGGGTYRSGYYYTKIHKISDFNKKSNELKLFDLLKIKDTKEYAEYNEKYNKVLKDEKVNNETFYKETQKMDWDNIVLGRENGVWVAQVPVVVETGHYGNGSNFIYPTEYLTINTELPSDLVLNNSLSLKWSEIIKVLPDAIDAVSSNESELLIILTKDKVLVYKDNNRDLSKPDLSIDNDGYDKIISEQWSYGKYVDSWDRVINK</sequence>
<dbReference type="AlphaFoldDB" id="A0A1M5SY64"/>
<protein>
    <recommendedName>
        <fullName evidence="4">Lipoprotein</fullName>
    </recommendedName>
</protein>
<proteinExistence type="predicted"/>
<evidence type="ECO:0008006" key="4">
    <source>
        <dbReference type="Google" id="ProtNLM"/>
    </source>
</evidence>
<dbReference type="RefSeq" id="WP_073337432.1">
    <property type="nucleotide sequence ID" value="NZ_FQXM01000005.1"/>
</dbReference>
<dbReference type="STRING" id="1121316.SAMN02745207_01102"/>
<dbReference type="PROSITE" id="PS51257">
    <property type="entry name" value="PROKAR_LIPOPROTEIN"/>
    <property type="match status" value="1"/>
</dbReference>